<accession>A0A9X0A0L8</accession>
<dbReference type="EMBL" id="MU825407">
    <property type="protein sequence ID" value="KAJ7391281.1"/>
    <property type="molecule type" value="Genomic_DNA"/>
</dbReference>
<dbReference type="OrthoDB" id="10534194at2759"/>
<dbReference type="AlphaFoldDB" id="A0A9X0A0L8"/>
<proteinExistence type="predicted"/>
<reference evidence="1" key="1">
    <citation type="submission" date="2023-01" db="EMBL/GenBank/DDBJ databases">
        <title>Genome assembly of the deep-sea coral Lophelia pertusa.</title>
        <authorList>
            <person name="Herrera S."/>
            <person name="Cordes E."/>
        </authorList>
    </citation>
    <scope>NUCLEOTIDE SEQUENCE</scope>
    <source>
        <strain evidence="1">USNM1676648</strain>
        <tissue evidence="1">Polyp</tissue>
    </source>
</reference>
<gene>
    <name evidence="1" type="ORF">OS493_019413</name>
</gene>
<evidence type="ECO:0000313" key="1">
    <source>
        <dbReference type="EMBL" id="KAJ7391281.1"/>
    </source>
</evidence>
<keyword evidence="2" id="KW-1185">Reference proteome</keyword>
<dbReference type="Proteomes" id="UP001163046">
    <property type="component" value="Unassembled WGS sequence"/>
</dbReference>
<comment type="caution">
    <text evidence="1">The sequence shown here is derived from an EMBL/GenBank/DDBJ whole genome shotgun (WGS) entry which is preliminary data.</text>
</comment>
<protein>
    <submittedName>
        <fullName evidence="1">Uncharacterized protein</fullName>
    </submittedName>
</protein>
<name>A0A9X0A0L8_9CNID</name>
<sequence>MICNRVVPAFMPVVGKRLLVLKKLKRAQTRFEKAVASKDVAVLSRAPGRPSLESKSTCLPALKPDEAPRISHTFTGTHNKELCFFCQTHDEKQPVHAIQSENRGKQLYDFVKNCDNDLYKVYLSSAIKPEDALSIDVQYHRTCWTKHVVRATENPPQHETSVEPETEVAANIEYLNLIRTLLENGKILSLDDATQGVFGHFTVPSL</sequence>
<organism evidence="1 2">
    <name type="scientific">Desmophyllum pertusum</name>
    <dbReference type="NCBI Taxonomy" id="174260"/>
    <lineage>
        <taxon>Eukaryota</taxon>
        <taxon>Metazoa</taxon>
        <taxon>Cnidaria</taxon>
        <taxon>Anthozoa</taxon>
        <taxon>Hexacorallia</taxon>
        <taxon>Scleractinia</taxon>
        <taxon>Caryophylliina</taxon>
        <taxon>Caryophylliidae</taxon>
        <taxon>Desmophyllum</taxon>
    </lineage>
</organism>
<evidence type="ECO:0000313" key="2">
    <source>
        <dbReference type="Proteomes" id="UP001163046"/>
    </source>
</evidence>